<dbReference type="GO" id="GO:0005829">
    <property type="term" value="C:cytosol"/>
    <property type="evidence" value="ECO:0007669"/>
    <property type="project" value="TreeGrafter"/>
</dbReference>
<sequence length="306" mass="32719">MGKLSDKIRAKESIRQIHTQYEYDKNIPEKGFYIQGKPALTQIDTSQVGEFVLICVRDALCSYDQDPAKVIAGKLNNARMIGQSGMYLSYSGYYKGASITVVSGGSGAPEMEMILYDYMEHTDAHTFLRVGGSGGFGDEVNPGDVVISSGAVRAEGMTRAYIDAGYPAASHYEVVCAMVEAAEKIGHPYHVGVTVSSDSDYVGGGRPGVGGYLQPENIEKAGSYNRAGCLNGDRESSAIITLSALFQRRGGSVCSVADNICTGRKFSAGAGHNVAVDIALEGCAILKRMDEEKKGKPYWHPGLAQD</sequence>
<dbReference type="RefSeq" id="WP_072849716.1">
    <property type="nucleotide sequence ID" value="NZ_FQVI01000003.1"/>
</dbReference>
<evidence type="ECO:0000313" key="2">
    <source>
        <dbReference type="EMBL" id="SHE63954.1"/>
    </source>
</evidence>
<organism evidence="2 3">
    <name type="scientific">Lactonifactor longoviformis DSM 17459</name>
    <dbReference type="NCBI Taxonomy" id="1122155"/>
    <lineage>
        <taxon>Bacteria</taxon>
        <taxon>Bacillati</taxon>
        <taxon>Bacillota</taxon>
        <taxon>Clostridia</taxon>
        <taxon>Eubacteriales</taxon>
        <taxon>Clostridiaceae</taxon>
        <taxon>Lactonifactor</taxon>
    </lineage>
</organism>
<accession>A0A1M4V4Q0</accession>
<dbReference type="SUPFAM" id="SSF53167">
    <property type="entry name" value="Purine and uridine phosphorylases"/>
    <property type="match status" value="1"/>
</dbReference>
<keyword evidence="3" id="KW-1185">Reference proteome</keyword>
<dbReference type="CDD" id="cd17767">
    <property type="entry name" value="UP_EcUdp-like"/>
    <property type="match status" value="1"/>
</dbReference>
<dbReference type="AlphaFoldDB" id="A0A1M4V4Q0"/>
<dbReference type="Gene3D" id="3.40.50.1580">
    <property type="entry name" value="Nucleoside phosphorylase domain"/>
    <property type="match status" value="1"/>
</dbReference>
<dbReference type="PANTHER" id="PTHR43691">
    <property type="entry name" value="URIDINE PHOSPHORYLASE"/>
    <property type="match status" value="1"/>
</dbReference>
<dbReference type="GO" id="GO:0003824">
    <property type="term" value="F:catalytic activity"/>
    <property type="evidence" value="ECO:0007669"/>
    <property type="project" value="InterPro"/>
</dbReference>
<evidence type="ECO:0000259" key="1">
    <source>
        <dbReference type="Pfam" id="PF01048"/>
    </source>
</evidence>
<dbReference type="Proteomes" id="UP000184245">
    <property type="component" value="Unassembled WGS sequence"/>
</dbReference>
<proteinExistence type="predicted"/>
<gene>
    <name evidence="2" type="ORF">SAMN02745158_01123</name>
</gene>
<dbReference type="InterPro" id="IPR035994">
    <property type="entry name" value="Nucleoside_phosphorylase_sf"/>
</dbReference>
<feature type="domain" description="Nucleoside phosphorylase" evidence="1">
    <location>
        <begin position="89"/>
        <end position="262"/>
    </location>
</feature>
<dbReference type="InterPro" id="IPR000845">
    <property type="entry name" value="Nucleoside_phosphorylase_d"/>
</dbReference>
<dbReference type="GO" id="GO:0009116">
    <property type="term" value="P:nucleoside metabolic process"/>
    <property type="evidence" value="ECO:0007669"/>
    <property type="project" value="InterPro"/>
</dbReference>
<dbReference type="OrthoDB" id="9772602at2"/>
<evidence type="ECO:0000313" key="3">
    <source>
        <dbReference type="Proteomes" id="UP000184245"/>
    </source>
</evidence>
<reference evidence="2 3" key="1">
    <citation type="submission" date="2016-11" db="EMBL/GenBank/DDBJ databases">
        <authorList>
            <person name="Jaros S."/>
            <person name="Januszkiewicz K."/>
            <person name="Wedrychowicz H."/>
        </authorList>
    </citation>
    <scope>NUCLEOTIDE SEQUENCE [LARGE SCALE GENOMIC DNA]</scope>
    <source>
        <strain evidence="2 3">DSM 17459</strain>
    </source>
</reference>
<name>A0A1M4V4Q0_9CLOT</name>
<dbReference type="Pfam" id="PF01048">
    <property type="entry name" value="PNP_UDP_1"/>
    <property type="match status" value="1"/>
</dbReference>
<protein>
    <submittedName>
        <fullName evidence="2">Uridine phosphorylase</fullName>
    </submittedName>
</protein>
<dbReference type="STRING" id="1122155.SAMN02745158_01123"/>
<dbReference type="EMBL" id="FQVI01000003">
    <property type="protein sequence ID" value="SHE63954.1"/>
    <property type="molecule type" value="Genomic_DNA"/>
</dbReference>
<dbReference type="PANTHER" id="PTHR43691:SF13">
    <property type="entry name" value="URIDINE PHOSPHORYLASE"/>
    <property type="match status" value="1"/>
</dbReference>